<dbReference type="InterPro" id="IPR000979">
    <property type="entry name" value="Phosphodiesterase_MJ0936/Vps29"/>
</dbReference>
<dbReference type="EMBL" id="JAEPBG010000003">
    <property type="protein sequence ID" value="MBK4734857.1"/>
    <property type="molecule type" value="Genomic_DNA"/>
</dbReference>
<dbReference type="SUPFAM" id="SSF56300">
    <property type="entry name" value="Metallo-dependent phosphatases"/>
    <property type="match status" value="1"/>
</dbReference>
<evidence type="ECO:0000256" key="2">
    <source>
        <dbReference type="RuleBase" id="RU362039"/>
    </source>
</evidence>
<sequence length="150" mass="16256">MKIGLISDTHGLLRPQALEALQGVERIIHAGDIGNMDILDALARIAPVDAVRGNNDNGAWARDIPERQTLHFDGIDILLLHDVKELRREIPAARVVIAGHSHKPQVAEREGVLYVNPGSAGPRRFKLPVSVAILEIHAGTVAATIVELQI</sequence>
<accession>A0A934SSM3</accession>
<comment type="similarity">
    <text evidence="1 2">Belongs to the metallophosphoesterase superfamily. YfcE family.</text>
</comment>
<feature type="domain" description="Calcineurin-like phosphoesterase" evidence="3">
    <location>
        <begin position="1"/>
        <end position="138"/>
    </location>
</feature>
<proteinExistence type="inferred from homology"/>
<evidence type="ECO:0000313" key="5">
    <source>
        <dbReference type="Proteomes" id="UP000622890"/>
    </source>
</evidence>
<dbReference type="GO" id="GO:0046872">
    <property type="term" value="F:metal ion binding"/>
    <property type="evidence" value="ECO:0007669"/>
    <property type="project" value="UniProtKB-KW"/>
</dbReference>
<protein>
    <recommendedName>
        <fullName evidence="2">Phosphoesterase</fullName>
        <ecNumber evidence="2">3.1.4.-</ecNumber>
    </recommendedName>
</protein>
<dbReference type="AlphaFoldDB" id="A0A934SSM3"/>
<dbReference type="NCBIfam" id="TIGR00040">
    <property type="entry name" value="yfcE"/>
    <property type="match status" value="1"/>
</dbReference>
<dbReference type="InterPro" id="IPR024654">
    <property type="entry name" value="Calcineurin-like_PHP_lpxH"/>
</dbReference>
<dbReference type="Gene3D" id="3.60.21.10">
    <property type="match status" value="1"/>
</dbReference>
<dbReference type="Proteomes" id="UP000622890">
    <property type="component" value="Unassembled WGS sequence"/>
</dbReference>
<dbReference type="PANTHER" id="PTHR11124">
    <property type="entry name" value="VACUOLAR SORTING PROTEIN VPS29"/>
    <property type="match status" value="1"/>
</dbReference>
<keyword evidence="2" id="KW-0479">Metal-binding</keyword>
<reference evidence="4" key="1">
    <citation type="submission" date="2021-01" db="EMBL/GenBank/DDBJ databases">
        <title>Genome sequence of strain Noviherbaspirillum sp. DKR-6.</title>
        <authorList>
            <person name="Chaudhary D.K."/>
        </authorList>
    </citation>
    <scope>NUCLEOTIDE SEQUENCE</scope>
    <source>
        <strain evidence="4">DKR-6</strain>
    </source>
</reference>
<evidence type="ECO:0000256" key="1">
    <source>
        <dbReference type="ARBA" id="ARBA00008950"/>
    </source>
</evidence>
<keyword evidence="5" id="KW-1185">Reference proteome</keyword>
<gene>
    <name evidence="4" type="ORF">JJB74_09595</name>
</gene>
<name>A0A934SSM3_9BURK</name>
<comment type="cofactor">
    <cofactor evidence="2">
        <name>a divalent metal cation</name>
        <dbReference type="ChEBI" id="CHEBI:60240"/>
    </cofactor>
</comment>
<dbReference type="InterPro" id="IPR029052">
    <property type="entry name" value="Metallo-depent_PP-like"/>
</dbReference>
<dbReference type="EC" id="3.1.4.-" evidence="2"/>
<dbReference type="Pfam" id="PF12850">
    <property type="entry name" value="Metallophos_2"/>
    <property type="match status" value="1"/>
</dbReference>
<dbReference type="GO" id="GO:0016787">
    <property type="term" value="F:hydrolase activity"/>
    <property type="evidence" value="ECO:0007669"/>
    <property type="project" value="UniProtKB-UniRule"/>
</dbReference>
<organism evidence="4 5">
    <name type="scientific">Noviherbaspirillum pedocola</name>
    <dbReference type="NCBI Taxonomy" id="2801341"/>
    <lineage>
        <taxon>Bacteria</taxon>
        <taxon>Pseudomonadati</taxon>
        <taxon>Pseudomonadota</taxon>
        <taxon>Betaproteobacteria</taxon>
        <taxon>Burkholderiales</taxon>
        <taxon>Oxalobacteraceae</taxon>
        <taxon>Noviherbaspirillum</taxon>
    </lineage>
</organism>
<comment type="caution">
    <text evidence="4">The sequence shown here is derived from an EMBL/GenBank/DDBJ whole genome shotgun (WGS) entry which is preliminary data.</text>
</comment>
<evidence type="ECO:0000313" key="4">
    <source>
        <dbReference type="EMBL" id="MBK4734857.1"/>
    </source>
</evidence>
<evidence type="ECO:0000259" key="3">
    <source>
        <dbReference type="Pfam" id="PF12850"/>
    </source>
</evidence>
<dbReference type="RefSeq" id="WP_200591630.1">
    <property type="nucleotide sequence ID" value="NZ_JAEPBG010000003.1"/>
</dbReference>